<organism evidence="1 2">
    <name type="scientific">Protopolystoma xenopodis</name>
    <dbReference type="NCBI Taxonomy" id="117903"/>
    <lineage>
        <taxon>Eukaryota</taxon>
        <taxon>Metazoa</taxon>
        <taxon>Spiralia</taxon>
        <taxon>Lophotrochozoa</taxon>
        <taxon>Platyhelminthes</taxon>
        <taxon>Monogenea</taxon>
        <taxon>Polyopisthocotylea</taxon>
        <taxon>Polystomatidea</taxon>
        <taxon>Polystomatidae</taxon>
        <taxon>Protopolystoma</taxon>
    </lineage>
</organism>
<reference evidence="1" key="1">
    <citation type="submission" date="2018-11" db="EMBL/GenBank/DDBJ databases">
        <authorList>
            <consortium name="Pathogen Informatics"/>
        </authorList>
    </citation>
    <scope>NUCLEOTIDE SEQUENCE</scope>
</reference>
<name>A0A3S4ZXI5_9PLAT</name>
<accession>A0A3S4ZXI5</accession>
<dbReference type="AlphaFoldDB" id="A0A3S4ZXI5"/>
<evidence type="ECO:0000313" key="1">
    <source>
        <dbReference type="EMBL" id="VEL22317.1"/>
    </source>
</evidence>
<protein>
    <submittedName>
        <fullName evidence="1">Uncharacterized protein</fullName>
    </submittedName>
</protein>
<sequence length="187" mass="20400">MYFSYFNLPTKDLSNSPALKETSLSTSCFLDLSRHPSLLMVPTKPFWGSPVSDSRYPTPSLLSVNAASASDASTARPGRIASFPSIYSPGDANDVINSESEFAADSESTSQIATESYCSNADNDVSKCTLSSRLKEPVPSDIWEENRLISMNLHPTKTIRPTSEQLVCANDLGNTLSHSQQFRQPIV</sequence>
<keyword evidence="2" id="KW-1185">Reference proteome</keyword>
<proteinExistence type="predicted"/>
<evidence type="ECO:0000313" key="2">
    <source>
        <dbReference type="Proteomes" id="UP000784294"/>
    </source>
</evidence>
<gene>
    <name evidence="1" type="ORF">PXEA_LOCUS15757</name>
</gene>
<dbReference type="EMBL" id="CAAALY010055737">
    <property type="protein sequence ID" value="VEL22317.1"/>
    <property type="molecule type" value="Genomic_DNA"/>
</dbReference>
<dbReference type="Proteomes" id="UP000784294">
    <property type="component" value="Unassembled WGS sequence"/>
</dbReference>
<comment type="caution">
    <text evidence="1">The sequence shown here is derived from an EMBL/GenBank/DDBJ whole genome shotgun (WGS) entry which is preliminary data.</text>
</comment>